<dbReference type="UCSC" id="F54F12.1">
    <property type="organism name" value="c. elegans"/>
</dbReference>
<dbReference type="EMBL" id="BX284603">
    <property type="protein sequence ID" value="CAB04464.1"/>
    <property type="molecule type" value="Genomic_DNA"/>
</dbReference>
<dbReference type="InParanoid" id="O17889"/>
<evidence type="ECO:0000313" key="5">
    <source>
        <dbReference type="EMBL" id="CAB04464.1"/>
    </source>
</evidence>
<dbReference type="OMA" id="TANSWIN"/>
<dbReference type="Gene3D" id="3.90.190.10">
    <property type="entry name" value="Protein tyrosine phosphatase superfamily"/>
    <property type="match status" value="1"/>
</dbReference>
<evidence type="ECO:0000259" key="3">
    <source>
        <dbReference type="PROSITE" id="PS50055"/>
    </source>
</evidence>
<dbReference type="Bgee" id="WBGene00010072">
    <property type="expression patterns" value="Expressed in adult organism and 1 other cell type or tissue"/>
</dbReference>
<keyword evidence="2" id="KW-0812">Transmembrane</keyword>
<dbReference type="HOGENOM" id="CLU_003777_0_0_1"/>
<dbReference type="PANTHER" id="PTHR32525:SF3">
    <property type="entry name" value="DOMAIN OF UNKNOWN FUNCTION WSN DOMAIN-CONTAINING PROTEIN-RELATED"/>
    <property type="match status" value="1"/>
</dbReference>
<dbReference type="Proteomes" id="UP000001940">
    <property type="component" value="Chromosome III"/>
</dbReference>
<evidence type="ECO:0000259" key="4">
    <source>
        <dbReference type="PROSITE" id="PS50056"/>
    </source>
</evidence>
<evidence type="ECO:0000313" key="6">
    <source>
        <dbReference type="Proteomes" id="UP000001940"/>
    </source>
</evidence>
<dbReference type="SMART" id="SM00404">
    <property type="entry name" value="PTPc_motif"/>
    <property type="match status" value="1"/>
</dbReference>
<dbReference type="FunCoup" id="O17889">
    <property type="interactions" value="822"/>
</dbReference>
<dbReference type="GeneID" id="176727"/>
<reference evidence="5 6" key="1">
    <citation type="journal article" date="1998" name="Science">
        <title>Genome sequence of the nematode C. elegans: a platform for investigating biology.</title>
        <authorList>
            <consortium name="The C. elegans sequencing consortium"/>
            <person name="Sulson J.E."/>
            <person name="Waterston R."/>
        </authorList>
    </citation>
    <scope>NUCLEOTIDE SEQUENCE [LARGE SCALE GENOMIC DNA]</scope>
    <source>
        <strain evidence="5 6">Bristol N2</strain>
    </source>
</reference>
<dbReference type="InterPro" id="IPR000242">
    <property type="entry name" value="PTP_cat"/>
</dbReference>
<protein>
    <submittedName>
        <fullName evidence="5">WSN domain-containing protein</fullName>
    </submittedName>
</protein>
<feature type="domain" description="Tyrosine specific protein phosphatases" evidence="4">
    <location>
        <begin position="1067"/>
        <end position="1121"/>
    </location>
</feature>
<dbReference type="InterPro" id="IPR000387">
    <property type="entry name" value="Tyr_Pase_dom"/>
</dbReference>
<dbReference type="InterPro" id="IPR029021">
    <property type="entry name" value="Prot-tyrosine_phosphatase-like"/>
</dbReference>
<dbReference type="AGR" id="WB:WBGene00010072"/>
<dbReference type="PANTHER" id="PTHR32525">
    <property type="entry name" value="PROTEIN-TYROSINE-PHOSPHATASE"/>
    <property type="match status" value="1"/>
</dbReference>
<dbReference type="WormBase" id="F54F12.1">
    <property type="protein sequence ID" value="CE16114"/>
    <property type="gene ID" value="WBGene00010072"/>
</dbReference>
<keyword evidence="6" id="KW-1185">Reference proteome</keyword>
<dbReference type="CTD" id="176727"/>
<dbReference type="CDD" id="cd00047">
    <property type="entry name" value="PTPc"/>
    <property type="match status" value="1"/>
</dbReference>
<dbReference type="AlphaFoldDB" id="O17889"/>
<dbReference type="FunFam" id="3.90.190.10:FF:000235">
    <property type="entry name" value="Protein-tyrosine-phosphatase"/>
    <property type="match status" value="1"/>
</dbReference>
<sequence length="1217" mass="135501">MDPAAIKTGLKELEDRSTAFQYTSPLVTAIQNRLVVLEKVRQGCSIMRNYSTLPGKDEYKTELDILSKLRLSIDGELILSTGRVIPLLNKISNWQDGKPVEDVSNYFQAIVSDLKILEDKDLSFSNIVDTINKLKNSFENANSFVELLLAEKTFRDMLVAKVSYEDELMNALKEQFQNVHQSIQSSQSLLPVLKALRKVIGSHVNGLELSYKYIAGLPSGKLDLEELIQAVYHNWIKNRIINHSVIASDLVKGFGLLNPLKVLLAPVESKWQSMKDENNQHSMEEISKIQEEITTLPDVSSIINTTDSFANCGSDFHDPKYNISEISEVVELMNQLNLKVRQLSRFEYLNELKNLTVLKDILVNPPTTDEGKIVVIKNMKSEPKFEKVLEILVNFKKDLDALQSAVGEMPKLADEVNGKFKNIGSYHNEVNAPHFLKFYDCLNDLADDGMPMIQMISVIQSIRSLSNPSENAIVNSVISSQPSLKSLQVSGTGFKNVTSPEALALNGSLPDSQISAFNLGMAVQGLSQIKKVQDNRVKLETIKEQHAEIIETSKSNTTLTLSLSRLKDLSESLSTTLSGITTFVKTINGFQGLKRKRSTLDFESNGKIFDKASSIKGFTGFDFLAIMDAVKAVDGTKYSSVIDALEKLSTMDLDFQKYKFKEAPATLKAMDLFFASYASNLAALRPQPTTSDPTAAAPVPIPNNKGSLNGNPSPSSPPLLPPVASSTPAATPEESNMLLYIIGAVGGLLVVAIIGVILFFVFFQKKKKKEDKPDDPPAPLPVLPPVVPAPAPVVPAPAPVVKELSVDETQADHPSLQSFQLQDTQMMPEESLALSDVVVQGIRVAAAKLCTKSPQEWAEGIYDTIWKLDVMVSTNTQANISQRRHTLFLCEPKTMAKLVGFPDPFINANVMKFGEISWIMAQGPMDGTEHLEKISKVPPKPKKSTLEKHWAVIDQYDVGIVAQLASVIESDDRKFAPYYSEKVGEKMTFGRYTVTTKSINTKLENFTDKKSFVMYNLEYKNDQWQDKKLKKTVSVLHFTAWPDHGAPKNPDYALDIIRFCESYKTSVLVHCSAGVGRTGTLVAIKYGIQLCTTERTTNLLSIVCPVRNCRFGAVQSAQQLMYLIVCITKGVMAKEGVLYWRSFDAITYYHEQILADKYHDNNDGPTAERAANMNDTTVIMEDYCDKKLEEFKKAHPNYEVRKYERAQKKVEEKPKSQ</sequence>
<dbReference type="PaxDb" id="6239-F54F12.1"/>
<evidence type="ECO:0000313" key="7">
    <source>
        <dbReference type="WormBase" id="F54F12.1"/>
    </source>
</evidence>
<dbReference type="SMR" id="O17889"/>
<dbReference type="RefSeq" id="NP_499709.1">
    <property type="nucleotide sequence ID" value="NM_067308.1"/>
</dbReference>
<accession>O17889</accession>
<organism evidence="5 6">
    <name type="scientific">Caenorhabditis elegans</name>
    <dbReference type="NCBI Taxonomy" id="6239"/>
    <lineage>
        <taxon>Eukaryota</taxon>
        <taxon>Metazoa</taxon>
        <taxon>Ecdysozoa</taxon>
        <taxon>Nematoda</taxon>
        <taxon>Chromadorea</taxon>
        <taxon>Rhabditida</taxon>
        <taxon>Rhabditina</taxon>
        <taxon>Rhabditomorpha</taxon>
        <taxon>Rhabditoidea</taxon>
        <taxon>Rhabditidae</taxon>
        <taxon>Peloderinae</taxon>
        <taxon>Caenorhabditis</taxon>
    </lineage>
</organism>
<dbReference type="PRINTS" id="PR00700">
    <property type="entry name" value="PRTYPHPHTASE"/>
</dbReference>
<feature type="transmembrane region" description="Helical" evidence="2">
    <location>
        <begin position="737"/>
        <end position="763"/>
    </location>
</feature>
<dbReference type="PeptideAtlas" id="O17889"/>
<dbReference type="GO" id="GO:0004725">
    <property type="term" value="F:protein tyrosine phosphatase activity"/>
    <property type="evidence" value="ECO:0007669"/>
    <property type="project" value="InterPro"/>
</dbReference>
<evidence type="ECO:0000256" key="1">
    <source>
        <dbReference type="SAM" id="MobiDB-lite"/>
    </source>
</evidence>
<dbReference type="PROSITE" id="PS00383">
    <property type="entry name" value="TYR_PHOSPHATASE_1"/>
    <property type="match status" value="1"/>
</dbReference>
<dbReference type="SUPFAM" id="SSF52799">
    <property type="entry name" value="(Phosphotyrosine protein) phosphatases II"/>
    <property type="match status" value="1"/>
</dbReference>
<dbReference type="STRING" id="6239.F54F12.1.1"/>
<dbReference type="eggNOG" id="ENOG502QR81">
    <property type="taxonomic scope" value="Eukaryota"/>
</dbReference>
<feature type="domain" description="Tyrosine-protein phosphatase" evidence="3">
    <location>
        <begin position="879"/>
        <end position="1130"/>
    </location>
</feature>
<dbReference type="OrthoDB" id="5840721at2759"/>
<dbReference type="PIR" id="T22672">
    <property type="entry name" value="T22672"/>
</dbReference>
<dbReference type="InterPro" id="IPR003595">
    <property type="entry name" value="Tyr_Pase_cat"/>
</dbReference>
<dbReference type="PhylomeDB" id="O17889"/>
<dbReference type="SMART" id="SM00194">
    <property type="entry name" value="PTPc"/>
    <property type="match status" value="1"/>
</dbReference>
<evidence type="ECO:0000256" key="2">
    <source>
        <dbReference type="SAM" id="Phobius"/>
    </source>
</evidence>
<dbReference type="PROSITE" id="PS50056">
    <property type="entry name" value="TYR_PHOSPHATASE_2"/>
    <property type="match status" value="1"/>
</dbReference>
<feature type="region of interest" description="Disordered" evidence="1">
    <location>
        <begin position="687"/>
        <end position="728"/>
    </location>
</feature>
<dbReference type="PROSITE" id="PS50055">
    <property type="entry name" value="TYR_PHOSPHATASE_PTP"/>
    <property type="match status" value="1"/>
</dbReference>
<gene>
    <name evidence="5" type="ORF">CELE_F54F12.1</name>
    <name evidence="5 7" type="ORF">F54F12.1</name>
</gene>
<proteinExistence type="predicted"/>
<name>O17889_CAEEL</name>
<keyword evidence="2" id="KW-1133">Transmembrane helix</keyword>
<keyword evidence="2" id="KW-0472">Membrane</keyword>
<dbReference type="KEGG" id="cel:CELE_F54F12.1"/>
<dbReference type="Pfam" id="PF00102">
    <property type="entry name" value="Y_phosphatase"/>
    <property type="match status" value="1"/>
</dbReference>
<dbReference type="InterPro" id="IPR016130">
    <property type="entry name" value="Tyr_Pase_AS"/>
</dbReference>